<keyword evidence="2" id="KW-0805">Transcription regulation</keyword>
<dbReference type="InterPro" id="IPR011051">
    <property type="entry name" value="RmlC_Cupin_sf"/>
</dbReference>
<sequence length="283" mass="30374">MLPHLSPPPAGAAPSAPGADPLIDPAERADGPALIALWAADERNPEFGLGTREYDWHRHLRGQLFCVESGLIHVRTRHGSWLLPPHRAGWIPPGEAHQISVSGAMSGWAVLVAPAASAMLPAQPCVLGHSALLRALVQRAADWSGQAQLSAHQERLLAVLLDEVALAPRERLHLPLPSDRRLQRIAAAILAEPGAGRTLAQWAAWGGLSARSLSRLFLAETGCSFAQWRQQAQLLRALERLAQGEPVAGVADALGYANPSSFIAMFRRSFGASPARYFAGKRD</sequence>
<dbReference type="GO" id="GO:0043565">
    <property type="term" value="F:sequence-specific DNA binding"/>
    <property type="evidence" value="ECO:0007669"/>
    <property type="project" value="InterPro"/>
</dbReference>
<dbReference type="Proteomes" id="UP000541535">
    <property type="component" value="Unassembled WGS sequence"/>
</dbReference>
<dbReference type="CDD" id="cd06124">
    <property type="entry name" value="cupin_NimR-like_N"/>
    <property type="match status" value="1"/>
</dbReference>
<evidence type="ECO:0000256" key="5">
    <source>
        <dbReference type="SAM" id="MobiDB-lite"/>
    </source>
</evidence>
<dbReference type="InterPro" id="IPR018060">
    <property type="entry name" value="HTH_AraC"/>
</dbReference>
<dbReference type="FunFam" id="1.10.10.60:FF:000132">
    <property type="entry name" value="AraC family transcriptional regulator"/>
    <property type="match status" value="1"/>
</dbReference>
<dbReference type="InterPro" id="IPR009057">
    <property type="entry name" value="Homeodomain-like_sf"/>
</dbReference>
<gene>
    <name evidence="7" type="ORF">FHS03_000536</name>
</gene>
<feature type="domain" description="HTH araC/xylS-type" evidence="6">
    <location>
        <begin position="180"/>
        <end position="280"/>
    </location>
</feature>
<dbReference type="PROSITE" id="PS00041">
    <property type="entry name" value="HTH_ARAC_FAMILY_1"/>
    <property type="match status" value="1"/>
</dbReference>
<evidence type="ECO:0000313" key="8">
    <source>
        <dbReference type="Proteomes" id="UP000541535"/>
    </source>
</evidence>
<dbReference type="PROSITE" id="PS01124">
    <property type="entry name" value="HTH_ARAC_FAMILY_2"/>
    <property type="match status" value="1"/>
</dbReference>
<evidence type="ECO:0000256" key="4">
    <source>
        <dbReference type="ARBA" id="ARBA00023163"/>
    </source>
</evidence>
<name>A0A7W5FSF3_9BURK</name>
<dbReference type="AlphaFoldDB" id="A0A7W5FSF3"/>
<evidence type="ECO:0000256" key="1">
    <source>
        <dbReference type="ARBA" id="ARBA00022491"/>
    </source>
</evidence>
<evidence type="ECO:0000259" key="6">
    <source>
        <dbReference type="PROSITE" id="PS01124"/>
    </source>
</evidence>
<dbReference type="PANTHER" id="PTHR11019:SF159">
    <property type="entry name" value="TRANSCRIPTIONAL REGULATOR-RELATED"/>
    <property type="match status" value="1"/>
</dbReference>
<dbReference type="PANTHER" id="PTHR11019">
    <property type="entry name" value="HTH-TYPE TRANSCRIPTIONAL REGULATOR NIMR"/>
    <property type="match status" value="1"/>
</dbReference>
<evidence type="ECO:0000256" key="3">
    <source>
        <dbReference type="ARBA" id="ARBA00023125"/>
    </source>
</evidence>
<proteinExistence type="predicted"/>
<dbReference type="EMBL" id="JACHXD010000001">
    <property type="protein sequence ID" value="MBB3117517.1"/>
    <property type="molecule type" value="Genomic_DNA"/>
</dbReference>
<dbReference type="GO" id="GO:0003700">
    <property type="term" value="F:DNA-binding transcription factor activity"/>
    <property type="evidence" value="ECO:0007669"/>
    <property type="project" value="InterPro"/>
</dbReference>
<feature type="region of interest" description="Disordered" evidence="5">
    <location>
        <begin position="1"/>
        <end position="25"/>
    </location>
</feature>
<dbReference type="RefSeq" id="WP_183439448.1">
    <property type="nucleotide sequence ID" value="NZ_JACHXD010000001.1"/>
</dbReference>
<protein>
    <submittedName>
        <fullName evidence="7">AraC-like DNA-binding protein</fullName>
    </submittedName>
</protein>
<evidence type="ECO:0000313" key="7">
    <source>
        <dbReference type="EMBL" id="MBB3117517.1"/>
    </source>
</evidence>
<dbReference type="Gene3D" id="1.10.10.60">
    <property type="entry name" value="Homeodomain-like"/>
    <property type="match status" value="1"/>
</dbReference>
<accession>A0A7W5FSF3</accession>
<dbReference type="SMART" id="SM00342">
    <property type="entry name" value="HTH_ARAC"/>
    <property type="match status" value="1"/>
</dbReference>
<keyword evidence="4" id="KW-0804">Transcription</keyword>
<comment type="caution">
    <text evidence="7">The sequence shown here is derived from an EMBL/GenBank/DDBJ whole genome shotgun (WGS) entry which is preliminary data.</text>
</comment>
<dbReference type="SUPFAM" id="SSF46689">
    <property type="entry name" value="Homeodomain-like"/>
    <property type="match status" value="1"/>
</dbReference>
<keyword evidence="8" id="KW-1185">Reference proteome</keyword>
<keyword evidence="1" id="KW-0678">Repressor</keyword>
<dbReference type="Pfam" id="PF12833">
    <property type="entry name" value="HTH_18"/>
    <property type="match status" value="1"/>
</dbReference>
<dbReference type="InterPro" id="IPR018062">
    <property type="entry name" value="HTH_AraC-typ_CS"/>
</dbReference>
<dbReference type="SUPFAM" id="SSF51182">
    <property type="entry name" value="RmlC-like cupins"/>
    <property type="match status" value="1"/>
</dbReference>
<reference evidence="7 8" key="1">
    <citation type="submission" date="2020-08" db="EMBL/GenBank/DDBJ databases">
        <title>Genomic Encyclopedia of Type Strains, Phase III (KMG-III): the genomes of soil and plant-associated and newly described type strains.</title>
        <authorList>
            <person name="Whitman W."/>
        </authorList>
    </citation>
    <scope>NUCLEOTIDE SEQUENCE [LARGE SCALE GENOMIC DNA]</scope>
    <source>
        <strain evidence="7 8">CECT 8897</strain>
    </source>
</reference>
<keyword evidence="3 7" id="KW-0238">DNA-binding</keyword>
<feature type="compositionally biased region" description="Pro residues" evidence="5">
    <location>
        <begin position="1"/>
        <end position="11"/>
    </location>
</feature>
<organism evidence="7 8">
    <name type="scientific">Pseudoduganella violacea</name>
    <dbReference type="NCBI Taxonomy" id="1715466"/>
    <lineage>
        <taxon>Bacteria</taxon>
        <taxon>Pseudomonadati</taxon>
        <taxon>Pseudomonadota</taxon>
        <taxon>Betaproteobacteria</taxon>
        <taxon>Burkholderiales</taxon>
        <taxon>Oxalobacteraceae</taxon>
        <taxon>Telluria group</taxon>
        <taxon>Pseudoduganella</taxon>
    </lineage>
</organism>
<evidence type="ECO:0000256" key="2">
    <source>
        <dbReference type="ARBA" id="ARBA00023015"/>
    </source>
</evidence>